<feature type="compositionally biased region" description="Acidic residues" evidence="1">
    <location>
        <begin position="106"/>
        <end position="118"/>
    </location>
</feature>
<proteinExistence type="predicted"/>
<gene>
    <name evidence="3" type="ORF">GCM10009676_12020</name>
</gene>
<feature type="region of interest" description="Disordered" evidence="1">
    <location>
        <begin position="53"/>
        <end position="118"/>
    </location>
</feature>
<feature type="compositionally biased region" description="Basic and acidic residues" evidence="1">
    <location>
        <begin position="92"/>
        <end position="105"/>
    </location>
</feature>
<keyword evidence="2" id="KW-0812">Transmembrane</keyword>
<organism evidence="3 4">
    <name type="scientific">Prauserella halophila</name>
    <dbReference type="NCBI Taxonomy" id="185641"/>
    <lineage>
        <taxon>Bacteria</taxon>
        <taxon>Bacillati</taxon>
        <taxon>Actinomycetota</taxon>
        <taxon>Actinomycetes</taxon>
        <taxon>Pseudonocardiales</taxon>
        <taxon>Pseudonocardiaceae</taxon>
        <taxon>Prauserella</taxon>
    </lineage>
</organism>
<keyword evidence="2" id="KW-0472">Membrane</keyword>
<dbReference type="RefSeq" id="WP_253863983.1">
    <property type="nucleotide sequence ID" value="NZ_BAAALN010000005.1"/>
</dbReference>
<evidence type="ECO:0000256" key="1">
    <source>
        <dbReference type="SAM" id="MobiDB-lite"/>
    </source>
</evidence>
<protein>
    <submittedName>
        <fullName evidence="3">Uncharacterized protein</fullName>
    </submittedName>
</protein>
<accession>A0ABN1W1Y1</accession>
<feature type="region of interest" description="Disordered" evidence="1">
    <location>
        <begin position="136"/>
        <end position="155"/>
    </location>
</feature>
<evidence type="ECO:0000313" key="3">
    <source>
        <dbReference type="EMBL" id="GAA1230789.1"/>
    </source>
</evidence>
<dbReference type="Proteomes" id="UP001500653">
    <property type="component" value="Unassembled WGS sequence"/>
</dbReference>
<evidence type="ECO:0000313" key="4">
    <source>
        <dbReference type="Proteomes" id="UP001500653"/>
    </source>
</evidence>
<dbReference type="EMBL" id="BAAALN010000005">
    <property type="protein sequence ID" value="GAA1230789.1"/>
    <property type="molecule type" value="Genomic_DNA"/>
</dbReference>
<reference evidence="3 4" key="1">
    <citation type="journal article" date="2019" name="Int. J. Syst. Evol. Microbiol.">
        <title>The Global Catalogue of Microorganisms (GCM) 10K type strain sequencing project: providing services to taxonomists for standard genome sequencing and annotation.</title>
        <authorList>
            <consortium name="The Broad Institute Genomics Platform"/>
            <consortium name="The Broad Institute Genome Sequencing Center for Infectious Disease"/>
            <person name="Wu L."/>
            <person name="Ma J."/>
        </authorList>
    </citation>
    <scope>NUCLEOTIDE SEQUENCE [LARGE SCALE GENOMIC DNA]</scope>
    <source>
        <strain evidence="3 4">JCM 13023</strain>
    </source>
</reference>
<comment type="caution">
    <text evidence="3">The sequence shown here is derived from an EMBL/GenBank/DDBJ whole genome shotgun (WGS) entry which is preliminary data.</text>
</comment>
<keyword evidence="2" id="KW-1133">Transmembrane helix</keyword>
<evidence type="ECO:0000256" key="2">
    <source>
        <dbReference type="SAM" id="Phobius"/>
    </source>
</evidence>
<feature type="compositionally biased region" description="Acidic residues" evidence="1">
    <location>
        <begin position="65"/>
        <end position="79"/>
    </location>
</feature>
<feature type="compositionally biased region" description="Low complexity" evidence="1">
    <location>
        <begin position="80"/>
        <end position="91"/>
    </location>
</feature>
<feature type="compositionally biased region" description="Acidic residues" evidence="1">
    <location>
        <begin position="139"/>
        <end position="149"/>
    </location>
</feature>
<name>A0ABN1W1Y1_9PSEU</name>
<sequence length="224" mass="23609">MLYIVLILVLGALGLVVAALITADSLWAWVSLGVSVLAAILLVIDWWRRRSAGGDAKPEAAGDTAESDTAESENAESENAESAKTAAVADSAADRDFADSDHSAESADDADNAEDADVDEDADAAVDDGQTELIAVEGDLADPDDEPATEDSSAADARLMELLEDEVVVVDERPRYHLGECTWLQARETIPLPAREARELGFSPCGRCSPDATLAARHRDSAGT</sequence>
<feature type="transmembrane region" description="Helical" evidence="2">
    <location>
        <begin position="28"/>
        <end position="47"/>
    </location>
</feature>
<keyword evidence="4" id="KW-1185">Reference proteome</keyword>